<feature type="compositionally biased region" description="Polar residues" evidence="2">
    <location>
        <begin position="470"/>
        <end position="482"/>
    </location>
</feature>
<proteinExistence type="predicted"/>
<feature type="compositionally biased region" description="Basic and acidic residues" evidence="2">
    <location>
        <begin position="326"/>
        <end position="343"/>
    </location>
</feature>
<evidence type="ECO:0000313" key="3">
    <source>
        <dbReference type="EMBL" id="KAL0581097.1"/>
    </source>
</evidence>
<feature type="compositionally biased region" description="Acidic residues" evidence="2">
    <location>
        <begin position="248"/>
        <end position="257"/>
    </location>
</feature>
<evidence type="ECO:0000256" key="2">
    <source>
        <dbReference type="SAM" id="MobiDB-lite"/>
    </source>
</evidence>
<feature type="region of interest" description="Disordered" evidence="2">
    <location>
        <begin position="234"/>
        <end position="551"/>
    </location>
</feature>
<feature type="compositionally biased region" description="Polar residues" evidence="2">
    <location>
        <begin position="443"/>
        <end position="453"/>
    </location>
</feature>
<feature type="compositionally biased region" description="Polar residues" evidence="2">
    <location>
        <begin position="261"/>
        <end position="284"/>
    </location>
</feature>
<organism evidence="3 4">
    <name type="scientific">Marasmius crinis-equi</name>
    <dbReference type="NCBI Taxonomy" id="585013"/>
    <lineage>
        <taxon>Eukaryota</taxon>
        <taxon>Fungi</taxon>
        <taxon>Dikarya</taxon>
        <taxon>Basidiomycota</taxon>
        <taxon>Agaricomycotina</taxon>
        <taxon>Agaricomycetes</taxon>
        <taxon>Agaricomycetidae</taxon>
        <taxon>Agaricales</taxon>
        <taxon>Marasmiineae</taxon>
        <taxon>Marasmiaceae</taxon>
        <taxon>Marasmius</taxon>
    </lineage>
</organism>
<dbReference type="Proteomes" id="UP001465976">
    <property type="component" value="Unassembled WGS sequence"/>
</dbReference>
<accession>A0ABR3FZU8</accession>
<feature type="compositionally biased region" description="Low complexity" evidence="2">
    <location>
        <begin position="298"/>
        <end position="325"/>
    </location>
</feature>
<evidence type="ECO:0000313" key="4">
    <source>
        <dbReference type="Proteomes" id="UP001465976"/>
    </source>
</evidence>
<feature type="region of interest" description="Disordered" evidence="2">
    <location>
        <begin position="25"/>
        <end position="95"/>
    </location>
</feature>
<comment type="caution">
    <text evidence="3">The sequence shown here is derived from an EMBL/GenBank/DDBJ whole genome shotgun (WGS) entry which is preliminary data.</text>
</comment>
<keyword evidence="1" id="KW-0175">Coiled coil</keyword>
<feature type="compositionally biased region" description="Low complexity" evidence="2">
    <location>
        <begin position="520"/>
        <end position="534"/>
    </location>
</feature>
<feature type="compositionally biased region" description="Basic residues" evidence="2">
    <location>
        <begin position="58"/>
        <end position="69"/>
    </location>
</feature>
<sequence length="551" mass="60807">MASIRKFSVSFIVFAYSDGTVSIPYPPEVHENEYGSPTSSSSDRHRAPDDAQTSSSKRGFRLPHTRSRLFRQSDKERDSTAAPQSNSRSRHSSRSVSALLLLTNERLNNATSRATTLETEQEELVKRFGALYKEKLQLQDELHSTQESLRLHKLQLEHAQKEIDRANEMLHELDRQRKRADSNAAKLRTQVRTLEMEKLVRKGWDEGWDIGFKEGFEKAQREGSLLNRLSFRRRGHASRNRSDRGDDYTDGGYEDDETTNREGSTSSSPRRVRSNSTRSQRSISTPDVAPHVPPLPIPTLTTPVPLDIPSTQPQQPQRPSSVPQPSRERARSVSSRHVEDRGRTSSNPSQPPQIRNPRRNTAPSSVAPAEAQASILSSPESIRPAPARRPSSPAASHRSRSSVPPEGYIPFGGDDGFISLPPPHEMTVPVPSTTPPPRAPSRQGVSAQNTGTMQEPRAPPLPGRGAPRNQEMSDMSRASSRISHYEIVSPPRGGLTGLRVVNGDRNTRPPAGGDNGNVQASATPNTPSAASSSTRVEQWRNEIGNGPPDVR</sequence>
<protein>
    <submittedName>
        <fullName evidence="3">Uncharacterized protein</fullName>
    </submittedName>
</protein>
<keyword evidence="4" id="KW-1185">Reference proteome</keyword>
<feature type="compositionally biased region" description="Low complexity" evidence="2">
    <location>
        <begin position="377"/>
        <end position="405"/>
    </location>
</feature>
<name>A0ABR3FZU8_9AGAR</name>
<evidence type="ECO:0000256" key="1">
    <source>
        <dbReference type="SAM" id="Coils"/>
    </source>
</evidence>
<feature type="coiled-coil region" evidence="1">
    <location>
        <begin position="107"/>
        <end position="197"/>
    </location>
</feature>
<reference evidence="3 4" key="1">
    <citation type="submission" date="2024-02" db="EMBL/GenBank/DDBJ databases">
        <title>A draft genome for the cacao thread blight pathogen Marasmius crinis-equi.</title>
        <authorList>
            <person name="Cohen S.P."/>
            <person name="Baruah I.K."/>
            <person name="Amoako-Attah I."/>
            <person name="Bukari Y."/>
            <person name="Meinhardt L.W."/>
            <person name="Bailey B.A."/>
        </authorList>
    </citation>
    <scope>NUCLEOTIDE SEQUENCE [LARGE SCALE GENOMIC DNA]</scope>
    <source>
        <strain evidence="3 4">GH-76</strain>
    </source>
</reference>
<dbReference type="EMBL" id="JBAHYK010000016">
    <property type="protein sequence ID" value="KAL0581097.1"/>
    <property type="molecule type" value="Genomic_DNA"/>
</dbReference>
<gene>
    <name evidence="3" type="ORF">V5O48_000886</name>
</gene>